<dbReference type="ExpressionAtlas" id="A0A5G2RDG2">
    <property type="expression patterns" value="baseline and differential"/>
</dbReference>
<protein>
    <submittedName>
        <fullName evidence="12">Transient receptor potential cation channel subfamily M member 8</fullName>
    </submittedName>
</protein>
<feature type="domain" description="TRPM SLOG" evidence="10">
    <location>
        <begin position="1"/>
        <end position="178"/>
    </location>
</feature>
<gene>
    <name evidence="12 14" type="primary">TRPM8</name>
</gene>
<evidence type="ECO:0000256" key="1">
    <source>
        <dbReference type="ARBA" id="ARBA00004141"/>
    </source>
</evidence>
<keyword evidence="6 8" id="KW-0472">Membrane</keyword>
<reference evidence="12" key="4">
    <citation type="submission" date="2025-09" db="UniProtKB">
        <authorList>
            <consortium name="Ensembl"/>
        </authorList>
    </citation>
    <scope>IDENTIFICATION</scope>
</reference>
<evidence type="ECO:0000256" key="6">
    <source>
        <dbReference type="ARBA" id="ARBA00023136"/>
    </source>
</evidence>
<feature type="domain" description="TRPM-like" evidence="11">
    <location>
        <begin position="257"/>
        <end position="325"/>
    </location>
</feature>
<evidence type="ECO:0000259" key="11">
    <source>
        <dbReference type="Pfam" id="PF25508"/>
    </source>
</evidence>
<feature type="domain" description="TRPM-like" evidence="11">
    <location>
        <begin position="351"/>
        <end position="483"/>
    </location>
</feature>
<feature type="transmembrane region" description="Helical" evidence="8">
    <location>
        <begin position="657"/>
        <end position="686"/>
    </location>
</feature>
<dbReference type="GO" id="GO:0098655">
    <property type="term" value="P:monoatomic cation transmembrane transport"/>
    <property type="evidence" value="ECO:0007669"/>
    <property type="project" value="UniProtKB-ARBA"/>
</dbReference>
<reference evidence="12" key="2">
    <citation type="journal article" date="2020" name="Gigascience">
        <title>An improved pig reference genome sequence to enable pig genetics and genomics research.</title>
        <authorList>
            <person name="Warr A."/>
            <person name="Affara N."/>
            <person name="Aken B."/>
            <person name="Beiki H."/>
            <person name="Bickhart D.M."/>
            <person name="Billis K."/>
            <person name="Chow W."/>
            <person name="Eory L."/>
            <person name="Finlayson H.A."/>
            <person name="Flicek P."/>
            <person name="Giron C.G."/>
            <person name="Griffin D.K."/>
            <person name="Hall R."/>
            <person name="Hannum G."/>
            <person name="Hourlier T."/>
            <person name="Howe K."/>
            <person name="Hume D.A."/>
            <person name="Izuogu O."/>
            <person name="Kim K."/>
            <person name="Koren S."/>
            <person name="Liu H."/>
            <person name="Manchanda N."/>
            <person name="Martin F.J."/>
            <person name="Nonneman D.J."/>
            <person name="O'Connor R.E."/>
            <person name="Phillippy A.M."/>
            <person name="Rohrer G.A."/>
            <person name="Rosen B.D."/>
            <person name="Rund L.A."/>
            <person name="Sargent C.A."/>
            <person name="Schook L.B."/>
            <person name="Schroeder S.G."/>
            <person name="Schwartz A.S."/>
            <person name="Skinner B.M."/>
            <person name="Talbot R."/>
            <person name="Tseng E."/>
            <person name="Tuggle C.K."/>
            <person name="Watson M."/>
            <person name="Smith T.P.L."/>
            <person name="Archibald A.L."/>
        </authorList>
    </citation>
    <scope>NUCLEOTIDE SEQUENCE [LARGE SCALE GENOMIC DNA]</scope>
    <source>
        <strain evidence="12">Duroc</strain>
    </source>
</reference>
<evidence type="ECO:0000259" key="10">
    <source>
        <dbReference type="Pfam" id="PF18139"/>
    </source>
</evidence>
<feature type="transmembrane region" description="Helical" evidence="8">
    <location>
        <begin position="531"/>
        <end position="549"/>
    </location>
</feature>
<evidence type="ECO:0000256" key="4">
    <source>
        <dbReference type="ARBA" id="ARBA00022989"/>
    </source>
</evidence>
<evidence type="ECO:0000313" key="14">
    <source>
        <dbReference type="VGNC" id="VGNC:95867"/>
    </source>
</evidence>
<dbReference type="Pfam" id="PF25508">
    <property type="entry name" value="TRPM2"/>
    <property type="match status" value="2"/>
</dbReference>
<reference evidence="13" key="1">
    <citation type="submission" date="2009-11" db="EMBL/GenBank/DDBJ databases">
        <authorList>
            <consortium name="Porcine genome sequencing project"/>
        </authorList>
    </citation>
    <scope>NUCLEOTIDE SEQUENCE [LARGE SCALE GENOMIC DNA]</scope>
    <source>
        <strain evidence="13">Duroc</strain>
    </source>
</reference>
<evidence type="ECO:0000313" key="13">
    <source>
        <dbReference type="Proteomes" id="UP000008227"/>
    </source>
</evidence>
<keyword evidence="3 8" id="KW-0812">Transmembrane</keyword>
<feature type="transmembrane region" description="Helical" evidence="8">
    <location>
        <begin position="707"/>
        <end position="727"/>
    </location>
</feature>
<evidence type="ECO:0000256" key="2">
    <source>
        <dbReference type="ARBA" id="ARBA00022448"/>
    </source>
</evidence>
<dbReference type="AlphaFoldDB" id="A0A5G2RDG2"/>
<keyword evidence="5" id="KW-0406">Ion transport</keyword>
<evidence type="ECO:0000313" key="12">
    <source>
        <dbReference type="Ensembl" id="ENSSSCP00000072418.2"/>
    </source>
</evidence>
<name>A0A5G2RDG2_PIG</name>
<evidence type="ECO:0000256" key="5">
    <source>
        <dbReference type="ARBA" id="ARBA00023065"/>
    </source>
</evidence>
<organism evidence="12 13">
    <name type="scientific">Sus scrofa</name>
    <name type="common">Pig</name>
    <dbReference type="NCBI Taxonomy" id="9823"/>
    <lineage>
        <taxon>Eukaryota</taxon>
        <taxon>Metazoa</taxon>
        <taxon>Chordata</taxon>
        <taxon>Craniata</taxon>
        <taxon>Vertebrata</taxon>
        <taxon>Euteleostomi</taxon>
        <taxon>Mammalia</taxon>
        <taxon>Eutheria</taxon>
        <taxon>Laurasiatheria</taxon>
        <taxon>Artiodactyla</taxon>
        <taxon>Suina</taxon>
        <taxon>Suidae</taxon>
        <taxon>Sus</taxon>
    </lineage>
</organism>
<keyword evidence="2" id="KW-0813">Transport</keyword>
<dbReference type="PANTHER" id="PTHR13800:SF9">
    <property type="entry name" value="TRANSIENT RECEPTOR POTENTIAL CATION CHANNEL SUBFAMILY M MEMBER 8"/>
    <property type="match status" value="1"/>
</dbReference>
<keyword evidence="4 8" id="KW-1133">Transmembrane helix</keyword>
<feature type="transmembrane region" description="Helical" evidence="8">
    <location>
        <begin position="598"/>
        <end position="617"/>
    </location>
</feature>
<dbReference type="GeneTree" id="ENSGT00940000160270"/>
<evidence type="ECO:0000256" key="7">
    <source>
        <dbReference type="ARBA" id="ARBA00023303"/>
    </source>
</evidence>
<proteinExistence type="predicted"/>
<reference evidence="12" key="3">
    <citation type="submission" date="2025-08" db="UniProtKB">
        <authorList>
            <consortium name="Ensembl"/>
        </authorList>
    </citation>
    <scope>IDENTIFICATION</scope>
</reference>
<accession>A0A5G2RDG2</accession>
<dbReference type="VGNC" id="VGNC:95867">
    <property type="gene designation" value="TRPM8"/>
</dbReference>
<dbReference type="Pfam" id="PF00520">
    <property type="entry name" value="Ion_trans"/>
    <property type="match status" value="1"/>
</dbReference>
<comment type="subcellular location">
    <subcellularLocation>
        <location evidence="1">Membrane</location>
        <topology evidence="1">Multi-pass membrane protein</topology>
    </subcellularLocation>
</comment>
<dbReference type="PANTHER" id="PTHR13800">
    <property type="entry name" value="TRANSIENT RECEPTOR POTENTIAL CATION CHANNEL, SUBFAMILY M, MEMBER 6"/>
    <property type="match status" value="1"/>
</dbReference>
<dbReference type="Pfam" id="PF18139">
    <property type="entry name" value="LSDAT_euk"/>
    <property type="match status" value="1"/>
</dbReference>
<evidence type="ECO:0000256" key="3">
    <source>
        <dbReference type="ARBA" id="ARBA00022692"/>
    </source>
</evidence>
<dbReference type="Ensembl" id="ENSSSCT00000084582.2">
    <property type="protein sequence ID" value="ENSSSCP00000072418.2"/>
    <property type="gene ID" value="ENSSSCG00000016314.6"/>
</dbReference>
<dbReference type="InterPro" id="IPR057366">
    <property type="entry name" value="TRPM-like"/>
</dbReference>
<keyword evidence="7" id="KW-0407">Ion channel</keyword>
<feature type="domain" description="Ion transport" evidence="9">
    <location>
        <begin position="485"/>
        <end position="691"/>
    </location>
</feature>
<evidence type="ECO:0000259" key="9">
    <source>
        <dbReference type="Pfam" id="PF00520"/>
    </source>
</evidence>
<dbReference type="Proteomes" id="UP000008227">
    <property type="component" value="Chromosome 15"/>
</dbReference>
<dbReference type="GO" id="GO:0005216">
    <property type="term" value="F:monoatomic ion channel activity"/>
    <property type="evidence" value="ECO:0007669"/>
    <property type="project" value="InterPro"/>
</dbReference>
<dbReference type="GO" id="GO:0016020">
    <property type="term" value="C:membrane"/>
    <property type="evidence" value="ECO:0007669"/>
    <property type="project" value="UniProtKB-SubCell"/>
</dbReference>
<keyword evidence="13" id="KW-1185">Reference proteome</keyword>
<feature type="transmembrane region" description="Helical" evidence="8">
    <location>
        <begin position="499"/>
        <end position="519"/>
    </location>
</feature>
<dbReference type="InterPro" id="IPR050927">
    <property type="entry name" value="TRPM"/>
</dbReference>
<dbReference type="InterPro" id="IPR005821">
    <property type="entry name" value="Ion_trans_dom"/>
</dbReference>
<dbReference type="InterPro" id="IPR041491">
    <property type="entry name" value="TRPM_SLOG"/>
</dbReference>
<sequence>MKYIGEVVRDNTISRNSEENIVAIGIAAWGMVSNRDTLIRTCDVEGYFSAQYIMDDFKRDPLYILDNNHTHLLLVDNGGHGHPTVEAKLRNQLEKYISERTIQDSNYGGKIPIVCFAQGGGKETLKAINTSIKSKIPCVVVEGSGQIADVIASLVEVEDALTSSVIKEKLVRFLPRTVSRLPEEETESWIKWLKEILESSHLLTVIKIEEAGDEIVSNAISYALYKAFSTNEQDKDNWNGQLKLLLEWNQLDLANDEIFTNDRRWESADLQEVMFTALIKDRPKFVRLFLENGLNLRKFLTNDVLTELFSNHFSTLVYRNLQIAKNSYNDALLTFVWKLVANFRRGFRKEDRNSRDELDIELHDVSPITRHPLQALFIWAILQNKKELSKVIWEQTRGCTLAALGASKLLKTLAKVKNDINAAGESEELANEYETRAVELFTECYSSDEDLAEQLLVYSCEAWGGSNCLELAVEATDQHFIAQPGVQWYMNGVNYFTDLWNVMDTLGLFYFIAGIVFRLHPSNRTSLYSGRVIFCLDYIIFTLRLIHIFTVSRNLGPKIIMLQRMLIDVFFFLFLFAVWMVAFGVARQGILRQNEHRWRWIFRSVIYEPYLAMFGQVPSDVDGTTYDFSHCTFTGNESKPLCVELDEHNLPRFPEWITIPLVCIYMLSTNILLVNLLVAMFGYTVGTVQENNDQVWKFQRYFLVQEYCSRLNIPFPFVVFAYFYMVVKKCFRCCCKERSTESSACCFKNEDNKTLAWEGVMKENYLVKINTKANDTSEEMRHRFRQLDTKLNDLKGLLKEIANKIK</sequence>
<evidence type="ECO:0000256" key="8">
    <source>
        <dbReference type="SAM" id="Phobius"/>
    </source>
</evidence>
<dbReference type="Bgee" id="ENSSSCG00000016314">
    <property type="expression patterns" value="Expressed in adult mammalian kidney and 18 other cell types or tissues"/>
</dbReference>
<feature type="transmembrane region" description="Helical" evidence="8">
    <location>
        <begin position="569"/>
        <end position="586"/>
    </location>
</feature>